<dbReference type="SUPFAM" id="SSF81606">
    <property type="entry name" value="PP2C-like"/>
    <property type="match status" value="1"/>
</dbReference>
<dbReference type="RefSeq" id="WP_060653175.1">
    <property type="nucleotide sequence ID" value="NZ_AZXY01000010.1"/>
</dbReference>
<dbReference type="GO" id="GO:0016301">
    <property type="term" value="F:kinase activity"/>
    <property type="evidence" value="ECO:0007669"/>
    <property type="project" value="UniProtKB-KW"/>
</dbReference>
<dbReference type="PANTHER" id="PTHR43156:SF2">
    <property type="entry name" value="STAGE II SPORULATION PROTEIN E"/>
    <property type="match status" value="1"/>
</dbReference>
<dbReference type="AlphaFoldDB" id="A0A0V9UGL8"/>
<dbReference type="CDD" id="cd00130">
    <property type="entry name" value="PAS"/>
    <property type="match status" value="1"/>
</dbReference>
<dbReference type="PATRIC" id="fig|1441730.3.peg.3878"/>
<reference evidence="5" key="1">
    <citation type="submission" date="2015-01" db="EMBL/GenBank/DDBJ databases">
        <title>Draft genome sequence of Rhodococcus pyridinivorans strain KG-16, a hydrocarbon-degrading bacterium.</title>
        <authorList>
            <person name="Aggarwal R.K."/>
            <person name="Dawar C."/>
        </authorList>
    </citation>
    <scope>NUCLEOTIDE SEQUENCE [LARGE SCALE GENOMIC DNA]</scope>
    <source>
        <strain evidence="5">KG-16</strain>
    </source>
</reference>
<dbReference type="EMBL" id="AZXY01000010">
    <property type="protein sequence ID" value="KSZ57131.1"/>
    <property type="molecule type" value="Genomic_DNA"/>
</dbReference>
<sequence>MTATTDRTLDPRIRHGDALYDNAPCGFLTTLPDGRITEVNRTLTDWLGFTSDELVGKRYFSDLLSVGGRIYHETHYAPLLLMHGQINGIALELVRADRTRLPVLAASVVEPDAEGRPALIRTMLFDARERRAYETELLRARREAELERERLRKINATLQATLLPPSLPAVPGLEVDAYYHIASPDEVGGDFYDLFPARAGTWGLFLGDVCGKGARAAAVTSIVRYTLRAAAVYETFPSAALRTLNTTLLDERHSETRTPFCTLTFGTVAPDPDTGRVDIRLASGGHPPPLLVRANGNVDYLPTIGGQLIGMLPTPRLVEHTFALRPGDTLLLYTDGVTEALVSGETRERFGEDRLLDHVRASKPTSATEAVGAVREALATLGAGVQDDVALLALHAPR</sequence>
<dbReference type="Pfam" id="PF07228">
    <property type="entry name" value="SpoIIE"/>
    <property type="match status" value="1"/>
</dbReference>
<name>A0A0V9UGL8_9NOCA</name>
<dbReference type="NCBIfam" id="TIGR00229">
    <property type="entry name" value="sensory_box"/>
    <property type="match status" value="1"/>
</dbReference>
<keyword evidence="1" id="KW-0378">Hydrolase</keyword>
<dbReference type="Pfam" id="PF13426">
    <property type="entry name" value="PAS_9"/>
    <property type="match status" value="1"/>
</dbReference>
<dbReference type="SUPFAM" id="SSF55785">
    <property type="entry name" value="PYP-like sensor domain (PAS domain)"/>
    <property type="match status" value="1"/>
</dbReference>
<comment type="caution">
    <text evidence="4">The sequence shown here is derived from an EMBL/GenBank/DDBJ whole genome shotgun (WGS) entry which is preliminary data.</text>
</comment>
<dbReference type="InterPro" id="IPR035965">
    <property type="entry name" value="PAS-like_dom_sf"/>
</dbReference>
<feature type="coiled-coil region" evidence="2">
    <location>
        <begin position="130"/>
        <end position="161"/>
    </location>
</feature>
<organism evidence="4 5">
    <name type="scientific">Rhodococcus pyridinivorans KG-16</name>
    <dbReference type="NCBI Taxonomy" id="1441730"/>
    <lineage>
        <taxon>Bacteria</taxon>
        <taxon>Bacillati</taxon>
        <taxon>Actinomycetota</taxon>
        <taxon>Actinomycetes</taxon>
        <taxon>Mycobacteriales</taxon>
        <taxon>Nocardiaceae</taxon>
        <taxon>Rhodococcus</taxon>
    </lineage>
</organism>
<dbReference type="PANTHER" id="PTHR43156">
    <property type="entry name" value="STAGE II SPORULATION PROTEIN E-RELATED"/>
    <property type="match status" value="1"/>
</dbReference>
<dbReference type="SMART" id="SM00091">
    <property type="entry name" value="PAS"/>
    <property type="match status" value="1"/>
</dbReference>
<evidence type="ECO:0000313" key="4">
    <source>
        <dbReference type="EMBL" id="KSZ57131.1"/>
    </source>
</evidence>
<dbReference type="InterPro" id="IPR001932">
    <property type="entry name" value="PPM-type_phosphatase-like_dom"/>
</dbReference>
<accession>A0A0V9UGL8</accession>
<evidence type="ECO:0000256" key="1">
    <source>
        <dbReference type="ARBA" id="ARBA00022801"/>
    </source>
</evidence>
<keyword evidence="2" id="KW-0175">Coiled coil</keyword>
<evidence type="ECO:0000256" key="2">
    <source>
        <dbReference type="SAM" id="Coils"/>
    </source>
</evidence>
<dbReference type="InterPro" id="IPR052016">
    <property type="entry name" value="Bact_Sigma-Reg"/>
</dbReference>
<dbReference type="Proteomes" id="UP000053060">
    <property type="component" value="Unassembled WGS sequence"/>
</dbReference>
<keyword evidence="4" id="KW-0418">Kinase</keyword>
<protein>
    <submittedName>
        <fullName evidence="4">Histidine kinase</fullName>
    </submittedName>
</protein>
<keyword evidence="4" id="KW-0808">Transferase</keyword>
<dbReference type="InterPro" id="IPR000014">
    <property type="entry name" value="PAS"/>
</dbReference>
<proteinExistence type="predicted"/>
<feature type="domain" description="PAS" evidence="3">
    <location>
        <begin position="19"/>
        <end position="64"/>
    </location>
</feature>
<gene>
    <name evidence="4" type="ORF">Z045_18585</name>
</gene>
<dbReference type="GO" id="GO:0016791">
    <property type="term" value="F:phosphatase activity"/>
    <property type="evidence" value="ECO:0007669"/>
    <property type="project" value="TreeGrafter"/>
</dbReference>
<evidence type="ECO:0000313" key="5">
    <source>
        <dbReference type="Proteomes" id="UP000053060"/>
    </source>
</evidence>
<evidence type="ECO:0000259" key="3">
    <source>
        <dbReference type="PROSITE" id="PS50112"/>
    </source>
</evidence>
<dbReference type="InterPro" id="IPR036457">
    <property type="entry name" value="PPM-type-like_dom_sf"/>
</dbReference>
<reference evidence="4 5" key="2">
    <citation type="journal article" date="2016" name="Genome Announc.">
        <title>Draft Genome Sequence of a Versatile Hydrocarbon-Degrading Bacterium, Rhodococcus pyridinivorans Strain KG-16, Collected from Oil Fields in India.</title>
        <authorList>
            <person name="Aggarwal R.K."/>
            <person name="Dawar C."/>
            <person name="Phanindranath R."/>
            <person name="Mutnuri L."/>
            <person name="Dayal A.M."/>
        </authorList>
    </citation>
    <scope>NUCLEOTIDE SEQUENCE [LARGE SCALE GENOMIC DNA]</scope>
    <source>
        <strain evidence="4 5">KG-16</strain>
    </source>
</reference>
<dbReference type="SMART" id="SM00331">
    <property type="entry name" value="PP2C_SIG"/>
    <property type="match status" value="1"/>
</dbReference>
<dbReference type="Gene3D" id="3.60.40.10">
    <property type="entry name" value="PPM-type phosphatase domain"/>
    <property type="match status" value="1"/>
</dbReference>
<dbReference type="PROSITE" id="PS50112">
    <property type="entry name" value="PAS"/>
    <property type="match status" value="1"/>
</dbReference>
<dbReference type="Gene3D" id="3.30.450.20">
    <property type="entry name" value="PAS domain"/>
    <property type="match status" value="1"/>
</dbReference>